<sequence>MAKFRVVWRIELEKEVEAKDGNEALDIIENIDCQHEGNYIEDSFEFVDYQQV</sequence>
<name>A0A0F9H875_9ZZZZ</name>
<organism evidence="1">
    <name type="scientific">marine sediment metagenome</name>
    <dbReference type="NCBI Taxonomy" id="412755"/>
    <lineage>
        <taxon>unclassified sequences</taxon>
        <taxon>metagenomes</taxon>
        <taxon>ecological metagenomes</taxon>
    </lineage>
</organism>
<dbReference type="AlphaFoldDB" id="A0A0F9H875"/>
<reference evidence="1" key="1">
    <citation type="journal article" date="2015" name="Nature">
        <title>Complex archaea that bridge the gap between prokaryotes and eukaryotes.</title>
        <authorList>
            <person name="Spang A."/>
            <person name="Saw J.H."/>
            <person name="Jorgensen S.L."/>
            <person name="Zaremba-Niedzwiedzka K."/>
            <person name="Martijn J."/>
            <person name="Lind A.E."/>
            <person name="van Eijk R."/>
            <person name="Schleper C."/>
            <person name="Guy L."/>
            <person name="Ettema T.J."/>
        </authorList>
    </citation>
    <scope>NUCLEOTIDE SEQUENCE</scope>
</reference>
<gene>
    <name evidence="1" type="ORF">LCGC14_1735820</name>
</gene>
<proteinExistence type="predicted"/>
<comment type="caution">
    <text evidence="1">The sequence shown here is derived from an EMBL/GenBank/DDBJ whole genome shotgun (WGS) entry which is preliminary data.</text>
</comment>
<evidence type="ECO:0000313" key="1">
    <source>
        <dbReference type="EMBL" id="KKM07250.1"/>
    </source>
</evidence>
<dbReference type="EMBL" id="LAZR01015815">
    <property type="protein sequence ID" value="KKM07250.1"/>
    <property type="molecule type" value="Genomic_DNA"/>
</dbReference>
<protein>
    <submittedName>
        <fullName evidence="1">Uncharacterized protein</fullName>
    </submittedName>
</protein>
<accession>A0A0F9H875</accession>